<dbReference type="InterPro" id="IPR001878">
    <property type="entry name" value="Znf_CCHC"/>
</dbReference>
<dbReference type="Gene3D" id="1.10.4020.10">
    <property type="entry name" value="DNA breaking-rejoining enzymes"/>
    <property type="match status" value="1"/>
</dbReference>
<keyword evidence="2" id="KW-0862">Zinc</keyword>
<feature type="compositionally biased region" description="Basic and acidic residues" evidence="3">
    <location>
        <begin position="267"/>
        <end position="279"/>
    </location>
</feature>
<dbReference type="Proteomes" id="UP001066276">
    <property type="component" value="Chromosome 2_1"/>
</dbReference>
<dbReference type="Gene3D" id="1.10.340.70">
    <property type="match status" value="1"/>
</dbReference>
<feature type="domain" description="CCHC-type" evidence="4">
    <location>
        <begin position="288"/>
        <end position="302"/>
    </location>
</feature>
<keyword evidence="2" id="KW-0479">Metal-binding</keyword>
<name>A0AAV7VHY8_PLEWA</name>
<dbReference type="GO" id="GO:0008270">
    <property type="term" value="F:zinc ion binding"/>
    <property type="evidence" value="ECO:0007669"/>
    <property type="project" value="UniProtKB-KW"/>
</dbReference>
<feature type="region of interest" description="Disordered" evidence="3">
    <location>
        <begin position="251"/>
        <end position="279"/>
    </location>
</feature>
<dbReference type="PANTHER" id="PTHR46888">
    <property type="entry name" value="ZINC KNUCKLE DOMAINCONTAINING PROTEIN-RELATED"/>
    <property type="match status" value="1"/>
</dbReference>
<comment type="caution">
    <text evidence="6">The sequence shown here is derived from an EMBL/GenBank/DDBJ whole genome shotgun (WGS) entry which is preliminary data.</text>
</comment>
<gene>
    <name evidence="6" type="ORF">NDU88_003492</name>
</gene>
<dbReference type="Pfam" id="PF02023">
    <property type="entry name" value="SCAN"/>
    <property type="match status" value="1"/>
</dbReference>
<dbReference type="InterPro" id="IPR036875">
    <property type="entry name" value="Znf_CCHC_sf"/>
</dbReference>
<dbReference type="SUPFAM" id="SSF50630">
    <property type="entry name" value="Acid proteases"/>
    <property type="match status" value="1"/>
</dbReference>
<sequence>MEGTPSLSEMMQQLAAGQRHLQVVWEEQQKEAKVEREALQSALKSQATIMANNQLVHETAIKNLTDTIAATRVHPNVPSSVLQRYQEGEDPDAFFTNFERVATSATWPPDRWGQYIAPLLTGTLQAAYQAVNPGGTTPYQDIKKSILERVGFDTEHYRVRFRKAKWGPSENPRALYFRIKDLGLKWLGPIGTNREDIIEVVLLEQYLDALPTNTRNWIKQHPSPDTNTTIELACAFLRSLEFKIPPVRPTLNPIRQNLGPSPSLGRKPSEDPGKLRGPERPYMQQPQCFSCGEWGHIARVCPLKSEKSEPMEIGVTRGRVFYTGGKETRYKKRLVINGRTTVALIDSGCSQSVICADLLENPLFASGLTVSICCIHGDTREYPLIWTTLSWDGKEVPIRMGVVERLVEEAIIGTDFPDFSELLDSTKDSENMSTWWKRAPFSSTPITPPVFKYRPSRKEKRETRRVFAQGNMSPDRVITKVLTLTDLPPFRSCQREDPSLIHAWKNARPREPQDKSPFFTIIRNLLYRVTGNNREEKKQLLVPEPYRPQVLHLAHSQPGGGHYGREKTEEYLLRKFYWPGVFSQIRSYGQRFIILKRMVW</sequence>
<dbReference type="Pfam" id="PF17921">
    <property type="entry name" value="Integrase_H2C2"/>
    <property type="match status" value="1"/>
</dbReference>
<dbReference type="SUPFAM" id="SSF57756">
    <property type="entry name" value="Retrovirus zinc finger-like domains"/>
    <property type="match status" value="1"/>
</dbReference>
<feature type="domain" description="SCAN box" evidence="5">
    <location>
        <begin position="158"/>
        <end position="221"/>
    </location>
</feature>
<dbReference type="InterPro" id="IPR041588">
    <property type="entry name" value="Integrase_H2C2"/>
</dbReference>
<keyword evidence="2" id="KW-0863">Zinc-finger</keyword>
<dbReference type="SUPFAM" id="SSF47353">
    <property type="entry name" value="Retrovirus capsid dimerization domain-like"/>
    <property type="match status" value="1"/>
</dbReference>
<dbReference type="FunFam" id="1.10.340.70:FF:000001">
    <property type="entry name" value="Retrovirus-related Pol polyprotein from transposon gypsy-like Protein"/>
    <property type="match status" value="1"/>
</dbReference>
<dbReference type="InterPro" id="IPR003309">
    <property type="entry name" value="SCAN_dom"/>
</dbReference>
<keyword evidence="7" id="KW-1185">Reference proteome</keyword>
<evidence type="ECO:0000313" key="6">
    <source>
        <dbReference type="EMBL" id="KAJ1199659.1"/>
    </source>
</evidence>
<proteinExistence type="predicted"/>
<evidence type="ECO:0000259" key="5">
    <source>
        <dbReference type="PROSITE" id="PS50804"/>
    </source>
</evidence>
<dbReference type="PANTHER" id="PTHR46888:SF1">
    <property type="entry name" value="RIBONUCLEASE H"/>
    <property type="match status" value="1"/>
</dbReference>
<dbReference type="Gene3D" id="4.10.60.10">
    <property type="entry name" value="Zinc finger, CCHC-type"/>
    <property type="match status" value="1"/>
</dbReference>
<dbReference type="InterPro" id="IPR038269">
    <property type="entry name" value="SCAN_sf"/>
</dbReference>
<evidence type="ECO:0000259" key="4">
    <source>
        <dbReference type="PROSITE" id="PS50158"/>
    </source>
</evidence>
<dbReference type="PROSITE" id="PS50804">
    <property type="entry name" value="SCAN_BOX"/>
    <property type="match status" value="1"/>
</dbReference>
<dbReference type="InterPro" id="IPR021109">
    <property type="entry name" value="Peptidase_aspartic_dom_sf"/>
</dbReference>
<evidence type="ECO:0000313" key="7">
    <source>
        <dbReference type="Proteomes" id="UP001066276"/>
    </source>
</evidence>
<organism evidence="6 7">
    <name type="scientific">Pleurodeles waltl</name>
    <name type="common">Iberian ribbed newt</name>
    <dbReference type="NCBI Taxonomy" id="8319"/>
    <lineage>
        <taxon>Eukaryota</taxon>
        <taxon>Metazoa</taxon>
        <taxon>Chordata</taxon>
        <taxon>Craniata</taxon>
        <taxon>Vertebrata</taxon>
        <taxon>Euteleostomi</taxon>
        <taxon>Amphibia</taxon>
        <taxon>Batrachia</taxon>
        <taxon>Caudata</taxon>
        <taxon>Salamandroidea</taxon>
        <taxon>Salamandridae</taxon>
        <taxon>Pleurodelinae</taxon>
        <taxon>Pleurodeles</taxon>
    </lineage>
</organism>
<accession>A0AAV7VHY8</accession>
<protein>
    <recommendedName>
        <fullName evidence="1">Gypsy retrotransposon integrase-like protein 1</fullName>
    </recommendedName>
</protein>
<dbReference type="SMART" id="SM00343">
    <property type="entry name" value="ZnF_C2HC"/>
    <property type="match status" value="1"/>
</dbReference>
<evidence type="ECO:0000256" key="3">
    <source>
        <dbReference type="SAM" id="MobiDB-lite"/>
    </source>
</evidence>
<dbReference type="PROSITE" id="PS50158">
    <property type="entry name" value="ZF_CCHC"/>
    <property type="match status" value="1"/>
</dbReference>
<dbReference type="EMBL" id="JANPWB010000003">
    <property type="protein sequence ID" value="KAJ1199659.1"/>
    <property type="molecule type" value="Genomic_DNA"/>
</dbReference>
<evidence type="ECO:0000256" key="2">
    <source>
        <dbReference type="PROSITE-ProRule" id="PRU00047"/>
    </source>
</evidence>
<dbReference type="GO" id="GO:0003676">
    <property type="term" value="F:nucleic acid binding"/>
    <property type="evidence" value="ECO:0007669"/>
    <property type="project" value="InterPro"/>
</dbReference>
<reference evidence="6" key="1">
    <citation type="journal article" date="2022" name="bioRxiv">
        <title>Sequencing and chromosome-scale assembly of the giantPleurodeles waltlgenome.</title>
        <authorList>
            <person name="Brown T."/>
            <person name="Elewa A."/>
            <person name="Iarovenko S."/>
            <person name="Subramanian E."/>
            <person name="Araus A.J."/>
            <person name="Petzold A."/>
            <person name="Susuki M."/>
            <person name="Suzuki K.-i.T."/>
            <person name="Hayashi T."/>
            <person name="Toyoda A."/>
            <person name="Oliveira C."/>
            <person name="Osipova E."/>
            <person name="Leigh N.D."/>
            <person name="Simon A."/>
            <person name="Yun M.H."/>
        </authorList>
    </citation>
    <scope>NUCLEOTIDE SEQUENCE</scope>
    <source>
        <strain evidence="6">20211129_DDA</strain>
        <tissue evidence="6">Liver</tissue>
    </source>
</reference>
<evidence type="ECO:0000256" key="1">
    <source>
        <dbReference type="ARBA" id="ARBA00039658"/>
    </source>
</evidence>
<dbReference type="AlphaFoldDB" id="A0AAV7VHY8"/>